<evidence type="ECO:0000259" key="2">
    <source>
        <dbReference type="Pfam" id="PF00501"/>
    </source>
</evidence>
<reference evidence="4" key="1">
    <citation type="journal article" date="2019" name="Int. J. Syst. Evol. Microbiol.">
        <title>The Global Catalogue of Microorganisms (GCM) 10K type strain sequencing project: providing services to taxonomists for standard genome sequencing and annotation.</title>
        <authorList>
            <consortium name="The Broad Institute Genomics Platform"/>
            <consortium name="The Broad Institute Genome Sequencing Center for Infectious Disease"/>
            <person name="Wu L."/>
            <person name="Ma J."/>
        </authorList>
    </citation>
    <scope>NUCLEOTIDE SEQUENCE [LARGE SCALE GENOMIC DNA]</scope>
    <source>
        <strain evidence="4">CGMCC 4.7106</strain>
    </source>
</reference>
<dbReference type="Proteomes" id="UP001597375">
    <property type="component" value="Unassembled WGS sequence"/>
</dbReference>
<organism evidence="3 4">
    <name type="scientific">Luteolibacter algae</name>
    <dbReference type="NCBI Taxonomy" id="454151"/>
    <lineage>
        <taxon>Bacteria</taxon>
        <taxon>Pseudomonadati</taxon>
        <taxon>Verrucomicrobiota</taxon>
        <taxon>Verrucomicrobiia</taxon>
        <taxon>Verrucomicrobiales</taxon>
        <taxon>Verrucomicrobiaceae</taxon>
        <taxon>Luteolibacter</taxon>
    </lineage>
</organism>
<evidence type="ECO:0000313" key="4">
    <source>
        <dbReference type="Proteomes" id="UP001597375"/>
    </source>
</evidence>
<dbReference type="InterPro" id="IPR042099">
    <property type="entry name" value="ANL_N_sf"/>
</dbReference>
<dbReference type="Pfam" id="PF00501">
    <property type="entry name" value="AMP-binding"/>
    <property type="match status" value="1"/>
</dbReference>
<protein>
    <submittedName>
        <fullName evidence="3">AMP-binding protein</fullName>
    </submittedName>
</protein>
<evidence type="ECO:0000313" key="3">
    <source>
        <dbReference type="EMBL" id="MFD2256826.1"/>
    </source>
</evidence>
<dbReference type="PANTHER" id="PTHR43201:SF8">
    <property type="entry name" value="ACYL-COA SYNTHETASE FAMILY MEMBER 3"/>
    <property type="match status" value="1"/>
</dbReference>
<comment type="caution">
    <text evidence="3">The sequence shown here is derived from an EMBL/GenBank/DDBJ whole genome shotgun (WGS) entry which is preliminary data.</text>
</comment>
<dbReference type="PANTHER" id="PTHR43201">
    <property type="entry name" value="ACYL-COA SYNTHETASE"/>
    <property type="match status" value="1"/>
</dbReference>
<keyword evidence="4" id="KW-1185">Reference proteome</keyword>
<dbReference type="InterPro" id="IPR000873">
    <property type="entry name" value="AMP-dep_synth/lig_dom"/>
</dbReference>
<dbReference type="SUPFAM" id="SSF56801">
    <property type="entry name" value="Acetyl-CoA synthetase-like"/>
    <property type="match status" value="1"/>
</dbReference>
<comment type="similarity">
    <text evidence="1">Belongs to the ATP-dependent AMP-binding enzyme family.</text>
</comment>
<dbReference type="EMBL" id="JBHUIT010000016">
    <property type="protein sequence ID" value="MFD2256826.1"/>
    <property type="molecule type" value="Genomic_DNA"/>
</dbReference>
<feature type="domain" description="AMP-dependent synthetase/ligase" evidence="2">
    <location>
        <begin position="127"/>
        <end position="265"/>
    </location>
</feature>
<sequence length="400" mass="43734">MLLEHWNEIAARHRDDIAFWHHGKPSGITFGEIDSISRTVDTSSDTLIAIGTSLAFFPTLIAAWRTRKPVILAENEQSKIRPIRGNVPAGTVLIKQTCGASGIERSLFFDEAAVLAEGLRNLSGLGLHRERRGLAAISLAHSYGFGCLALPLLLRGIPLDIAPGPMPMFLNPALERGGPIFLPGVPAIWKTWWQTGITSHPAISLALSAGSPLSLKLEQAIHASSNLKIHNFYGTSETGAIAFDASHTPRSTETYLGTCLPGITVDCNHEGYLTVRSDAQASGSDLPVFPGEFTSGTYRTWDLGHNSAGEIHLTRCTGAAINVAGRKVSPARLEKILRQLPGVSTARISRAPSRDFERLEEIHAHLGVSHDYDKKALREELRKRIESWEMPRHWDFQVNA</sequence>
<evidence type="ECO:0000256" key="1">
    <source>
        <dbReference type="ARBA" id="ARBA00006432"/>
    </source>
</evidence>
<accession>A0ABW5D7V1</accession>
<gene>
    <name evidence="3" type="ORF">ACFSSA_09075</name>
</gene>
<dbReference type="Gene3D" id="3.40.50.12780">
    <property type="entry name" value="N-terminal domain of ligase-like"/>
    <property type="match status" value="1"/>
</dbReference>
<dbReference type="InterPro" id="IPR045851">
    <property type="entry name" value="AMP-bd_C_sf"/>
</dbReference>
<dbReference type="RefSeq" id="WP_386820114.1">
    <property type="nucleotide sequence ID" value="NZ_JBHUIT010000016.1"/>
</dbReference>
<dbReference type="Gene3D" id="3.30.300.30">
    <property type="match status" value="1"/>
</dbReference>
<name>A0ABW5D7V1_9BACT</name>
<proteinExistence type="inferred from homology"/>